<sequence>MQIHPHARPANPTHCTLADMRILSSGIEQSYSLSFDAFSCLLSRFEDLAFVPVFASRPEDANFPLASSFSHVELK</sequence>
<accession>A0A3S4ZLL9</accession>
<dbReference type="Proteomes" id="UP000784294">
    <property type="component" value="Unassembled WGS sequence"/>
</dbReference>
<reference evidence="1" key="1">
    <citation type="submission" date="2018-11" db="EMBL/GenBank/DDBJ databases">
        <authorList>
            <consortium name="Pathogen Informatics"/>
        </authorList>
    </citation>
    <scope>NUCLEOTIDE SEQUENCE</scope>
</reference>
<proteinExistence type="predicted"/>
<dbReference type="AlphaFoldDB" id="A0A3S4ZLL9"/>
<comment type="caution">
    <text evidence="1">The sequence shown here is derived from an EMBL/GenBank/DDBJ whole genome shotgun (WGS) entry which is preliminary data.</text>
</comment>
<evidence type="ECO:0000313" key="2">
    <source>
        <dbReference type="Proteomes" id="UP000784294"/>
    </source>
</evidence>
<gene>
    <name evidence="1" type="ORF">PXEA_LOCUS8099</name>
</gene>
<organism evidence="1 2">
    <name type="scientific">Protopolystoma xenopodis</name>
    <dbReference type="NCBI Taxonomy" id="117903"/>
    <lineage>
        <taxon>Eukaryota</taxon>
        <taxon>Metazoa</taxon>
        <taxon>Spiralia</taxon>
        <taxon>Lophotrochozoa</taxon>
        <taxon>Platyhelminthes</taxon>
        <taxon>Monogenea</taxon>
        <taxon>Polyopisthocotylea</taxon>
        <taxon>Polystomatidea</taxon>
        <taxon>Polystomatidae</taxon>
        <taxon>Protopolystoma</taxon>
    </lineage>
</organism>
<protein>
    <submittedName>
        <fullName evidence="1">Uncharacterized protein</fullName>
    </submittedName>
</protein>
<evidence type="ECO:0000313" key="1">
    <source>
        <dbReference type="EMBL" id="VEL14659.1"/>
    </source>
</evidence>
<dbReference type="EMBL" id="CAAALY010021893">
    <property type="protein sequence ID" value="VEL14659.1"/>
    <property type="molecule type" value="Genomic_DNA"/>
</dbReference>
<keyword evidence="2" id="KW-1185">Reference proteome</keyword>
<name>A0A3S4ZLL9_9PLAT</name>